<reference evidence="2 3" key="1">
    <citation type="journal article" date="2018" name="Sci. Rep.">
        <title>Comparative analysis of the Pocillopora damicornis genome highlights role of immune system in coral evolution.</title>
        <authorList>
            <person name="Cunning R."/>
            <person name="Bay R.A."/>
            <person name="Gillette P."/>
            <person name="Baker A.C."/>
            <person name="Traylor-Knowles N."/>
        </authorList>
    </citation>
    <scope>NUCLEOTIDE SEQUENCE [LARGE SCALE GENOMIC DNA]</scope>
    <source>
        <strain evidence="2">RSMAS</strain>
        <tissue evidence="2">Whole animal</tissue>
    </source>
</reference>
<dbReference type="EMBL" id="RCHS01003573">
    <property type="protein sequence ID" value="RMX40786.1"/>
    <property type="molecule type" value="Genomic_DNA"/>
</dbReference>
<accession>A0A3M6THD4</accession>
<gene>
    <name evidence="2" type="ORF">pdam_00017592</name>
</gene>
<keyword evidence="1" id="KW-0812">Transmembrane</keyword>
<feature type="transmembrane region" description="Helical" evidence="1">
    <location>
        <begin position="7"/>
        <end position="29"/>
    </location>
</feature>
<feature type="transmembrane region" description="Helical" evidence="1">
    <location>
        <begin position="259"/>
        <end position="281"/>
    </location>
</feature>
<dbReference type="OMA" id="WTWWIWA"/>
<feature type="transmembrane region" description="Helical" evidence="1">
    <location>
        <begin position="93"/>
        <end position="114"/>
    </location>
</feature>
<organism evidence="2 3">
    <name type="scientific">Pocillopora damicornis</name>
    <name type="common">Cauliflower coral</name>
    <name type="synonym">Millepora damicornis</name>
    <dbReference type="NCBI Taxonomy" id="46731"/>
    <lineage>
        <taxon>Eukaryota</taxon>
        <taxon>Metazoa</taxon>
        <taxon>Cnidaria</taxon>
        <taxon>Anthozoa</taxon>
        <taxon>Hexacorallia</taxon>
        <taxon>Scleractinia</taxon>
        <taxon>Astrocoeniina</taxon>
        <taxon>Pocilloporidae</taxon>
        <taxon>Pocillopora</taxon>
    </lineage>
</organism>
<feature type="transmembrane region" description="Helical" evidence="1">
    <location>
        <begin position="228"/>
        <end position="247"/>
    </location>
</feature>
<keyword evidence="1" id="KW-1133">Transmembrane helix</keyword>
<dbReference type="Proteomes" id="UP000275408">
    <property type="component" value="Unassembled WGS sequence"/>
</dbReference>
<dbReference type="AlphaFoldDB" id="A0A3M6THD4"/>
<protein>
    <submittedName>
        <fullName evidence="2">Uncharacterized protein</fullName>
    </submittedName>
</protein>
<keyword evidence="1" id="KW-0472">Membrane</keyword>
<proteinExistence type="predicted"/>
<evidence type="ECO:0000313" key="3">
    <source>
        <dbReference type="Proteomes" id="UP000275408"/>
    </source>
</evidence>
<dbReference type="OrthoDB" id="5586934at2759"/>
<dbReference type="PANTHER" id="PTHR33802">
    <property type="entry name" value="SI:CH211-161H7.5-RELATED"/>
    <property type="match status" value="1"/>
</dbReference>
<comment type="caution">
    <text evidence="2">The sequence shown here is derived from an EMBL/GenBank/DDBJ whole genome shotgun (WGS) entry which is preliminary data.</text>
</comment>
<sequence>MCNMNRCVVVFLTITAFLVFAGAAVFFYFGQYAEESILDFYVYNRTLQIFQRYPVEITPAEWTFWTWSAVLGWQLLWLFYALILMCRRYGPKVLTPFFFVFTLLAFGFTLGWVMMWGEDLIHIALGFIGGTAASLFVALAIVYNRFNNLRDGMKKFPTGDQIAMEVLVINGIGLYASWALYNSFQQTAIVLKYTAEVDDEIACTMVLAGLGSTILFWFCLDNFVFWKFTLYTVTPYTPMIVGFTGTFMEFWDKDKRNSIFNAALLGTTSLFLLLKIVHIIWRSRRDSKKSRRHVLTDEEEFKL</sequence>
<feature type="transmembrane region" description="Helical" evidence="1">
    <location>
        <begin position="201"/>
        <end position="219"/>
    </location>
</feature>
<feature type="transmembrane region" description="Helical" evidence="1">
    <location>
        <begin position="64"/>
        <end position="86"/>
    </location>
</feature>
<feature type="transmembrane region" description="Helical" evidence="1">
    <location>
        <begin position="162"/>
        <end position="181"/>
    </location>
</feature>
<dbReference type="PANTHER" id="PTHR33802:SF1">
    <property type="entry name" value="XK-RELATED PROTEIN"/>
    <property type="match status" value="1"/>
</dbReference>
<evidence type="ECO:0000313" key="2">
    <source>
        <dbReference type="EMBL" id="RMX40786.1"/>
    </source>
</evidence>
<feature type="transmembrane region" description="Helical" evidence="1">
    <location>
        <begin position="120"/>
        <end position="142"/>
    </location>
</feature>
<keyword evidence="3" id="KW-1185">Reference proteome</keyword>
<name>A0A3M6THD4_POCDA</name>
<evidence type="ECO:0000256" key="1">
    <source>
        <dbReference type="SAM" id="Phobius"/>
    </source>
</evidence>